<reference evidence="3" key="1">
    <citation type="submission" date="2022-11" db="EMBL/GenBank/DDBJ databases">
        <authorList>
            <person name="Hyden B.L."/>
            <person name="Feng K."/>
            <person name="Yates T."/>
            <person name="Jawdy S."/>
            <person name="Smart L.B."/>
            <person name="Muchero W."/>
        </authorList>
    </citation>
    <scope>NUCLEOTIDE SEQUENCE</scope>
    <source>
        <tissue evidence="3">Shoot tip</tissue>
    </source>
</reference>
<protein>
    <submittedName>
        <fullName evidence="3">Uncharacterized protein</fullName>
    </submittedName>
</protein>
<sequence length="105" mass="11493">MASPPLLQFVTPIPLLLFFLFHSRATTTLTAQARPHSLLRPAPPLSSPPCRRPTHSEPPFSSLAPAMTSTHHSHMTSLSFSLQATHGIPSPMTDLESRTESHSYP</sequence>
<evidence type="ECO:0000313" key="4">
    <source>
        <dbReference type="Proteomes" id="UP001151752"/>
    </source>
</evidence>
<dbReference type="AlphaFoldDB" id="A0A9Q1AMP4"/>
<reference evidence="3" key="2">
    <citation type="journal article" date="2023" name="Int. J. Mol. Sci.">
        <title>De Novo Assembly and Annotation of 11 Diverse Shrub Willow (Salix) Genomes Reveals Novel Gene Organization in Sex-Linked Regions.</title>
        <authorList>
            <person name="Hyden B."/>
            <person name="Feng K."/>
            <person name="Yates T.B."/>
            <person name="Jawdy S."/>
            <person name="Cereghino C."/>
            <person name="Smart L.B."/>
            <person name="Muchero W."/>
        </authorList>
    </citation>
    <scope>NUCLEOTIDE SEQUENCE</scope>
    <source>
        <tissue evidence="3">Shoot tip</tissue>
    </source>
</reference>
<accession>A0A9Q1AMP4</accession>
<feature type="region of interest" description="Disordered" evidence="1">
    <location>
        <begin position="32"/>
        <end position="105"/>
    </location>
</feature>
<evidence type="ECO:0000313" key="3">
    <source>
        <dbReference type="EMBL" id="KAJ6776621.1"/>
    </source>
</evidence>
<proteinExistence type="predicted"/>
<gene>
    <name evidence="3" type="ORF">OIU74_000750</name>
</gene>
<feature type="signal peptide" evidence="2">
    <location>
        <begin position="1"/>
        <end position="25"/>
    </location>
</feature>
<feature type="chain" id="PRO_5040364652" evidence="2">
    <location>
        <begin position="26"/>
        <end position="105"/>
    </location>
</feature>
<feature type="compositionally biased region" description="Pro residues" evidence="1">
    <location>
        <begin position="41"/>
        <end position="51"/>
    </location>
</feature>
<keyword evidence="2" id="KW-0732">Signal</keyword>
<feature type="compositionally biased region" description="Basic and acidic residues" evidence="1">
    <location>
        <begin position="95"/>
        <end position="105"/>
    </location>
</feature>
<keyword evidence="4" id="KW-1185">Reference proteome</keyword>
<dbReference type="EMBL" id="JAPFFM010000001">
    <property type="protein sequence ID" value="KAJ6776621.1"/>
    <property type="molecule type" value="Genomic_DNA"/>
</dbReference>
<name>A0A9Q1AMP4_9ROSI</name>
<dbReference type="Proteomes" id="UP001151752">
    <property type="component" value="Chromosome 16"/>
</dbReference>
<comment type="caution">
    <text evidence="3">The sequence shown here is derived from an EMBL/GenBank/DDBJ whole genome shotgun (WGS) entry which is preliminary data.</text>
</comment>
<organism evidence="3 4">
    <name type="scientific">Salix koriyanagi</name>
    <dbReference type="NCBI Taxonomy" id="2511006"/>
    <lineage>
        <taxon>Eukaryota</taxon>
        <taxon>Viridiplantae</taxon>
        <taxon>Streptophyta</taxon>
        <taxon>Embryophyta</taxon>
        <taxon>Tracheophyta</taxon>
        <taxon>Spermatophyta</taxon>
        <taxon>Magnoliopsida</taxon>
        <taxon>eudicotyledons</taxon>
        <taxon>Gunneridae</taxon>
        <taxon>Pentapetalae</taxon>
        <taxon>rosids</taxon>
        <taxon>fabids</taxon>
        <taxon>Malpighiales</taxon>
        <taxon>Salicaceae</taxon>
        <taxon>Saliceae</taxon>
        <taxon>Salix</taxon>
    </lineage>
</organism>
<evidence type="ECO:0000256" key="1">
    <source>
        <dbReference type="SAM" id="MobiDB-lite"/>
    </source>
</evidence>
<evidence type="ECO:0000256" key="2">
    <source>
        <dbReference type="SAM" id="SignalP"/>
    </source>
</evidence>